<evidence type="ECO:0000313" key="2">
    <source>
        <dbReference type="EMBL" id="OBG38987.1"/>
    </source>
</evidence>
<feature type="coiled-coil region" evidence="1">
    <location>
        <begin position="29"/>
        <end position="77"/>
    </location>
</feature>
<dbReference type="Proteomes" id="UP000092086">
    <property type="component" value="Unassembled WGS sequence"/>
</dbReference>
<evidence type="ECO:0008006" key="4">
    <source>
        <dbReference type="Google" id="ProtNLM"/>
    </source>
</evidence>
<accession>A0ABD6P174</accession>
<dbReference type="RefSeq" id="WP_068209139.1">
    <property type="nucleotide sequence ID" value="NZ_LZIT01000136.1"/>
</dbReference>
<reference evidence="2 3" key="1">
    <citation type="submission" date="2016-06" db="EMBL/GenBank/DDBJ databases">
        <authorList>
            <person name="Sutton G."/>
            <person name="Brinkac L."/>
            <person name="Sanka R."/>
            <person name="Adams M."/>
            <person name="Lau E."/>
            <person name="Sam S."/>
            <person name="Sreng N."/>
            <person name="Him V."/>
            <person name="Kerleguer A."/>
            <person name="Cheng S."/>
        </authorList>
    </citation>
    <scope>NUCLEOTIDE SEQUENCE [LARGE SCALE GENOMIC DNA]</scope>
    <source>
        <strain evidence="2 3">E2978</strain>
    </source>
</reference>
<name>A0ABD6P174_9MYCO</name>
<keyword evidence="1" id="KW-0175">Coiled coil</keyword>
<dbReference type="EMBL" id="LZIT01000136">
    <property type="protein sequence ID" value="OBG38987.1"/>
    <property type="molecule type" value="Genomic_DNA"/>
</dbReference>
<dbReference type="AlphaFoldDB" id="A0ABD6P174"/>
<gene>
    <name evidence="2" type="ORF">A5672_15565</name>
</gene>
<evidence type="ECO:0000313" key="3">
    <source>
        <dbReference type="Proteomes" id="UP000092086"/>
    </source>
</evidence>
<organism evidence="2 3">
    <name type="scientific">Mycobacterium alsense</name>
    <dbReference type="NCBI Taxonomy" id="324058"/>
    <lineage>
        <taxon>Bacteria</taxon>
        <taxon>Bacillati</taxon>
        <taxon>Actinomycetota</taxon>
        <taxon>Actinomycetes</taxon>
        <taxon>Mycobacteriales</taxon>
        <taxon>Mycobacteriaceae</taxon>
        <taxon>Mycobacterium</taxon>
    </lineage>
</organism>
<protein>
    <recommendedName>
        <fullName evidence="4">Acyl-CoA synthase</fullName>
    </recommendedName>
</protein>
<proteinExistence type="predicted"/>
<comment type="caution">
    <text evidence="2">The sequence shown here is derived from an EMBL/GenBank/DDBJ whole genome shotgun (WGS) entry which is preliminary data.</text>
</comment>
<evidence type="ECO:0000256" key="1">
    <source>
        <dbReference type="SAM" id="Coils"/>
    </source>
</evidence>
<sequence length="104" mass="11538">MTSGDGSHDGTVERGEGDDYDLLTFDEVRARLAELLAAEKDELARLVRQAGPDPARVRRLEERIAQLESSAARYRDLARTNEAFARRFGPNGLAPPDADAPRWT</sequence>